<protein>
    <submittedName>
        <fullName evidence="1">Uncharacterized protein</fullName>
    </submittedName>
</protein>
<dbReference type="VEuPathDB" id="FungiDB:ZTRI_4.602"/>
<accession>F9X9Q7</accession>
<sequence>MYLLPSDKNDPADDAAAGDSTQFGVDVFQLPTDIVRQQRSATSRFEELRQSMANLKTASERLTEETAWLDGRVRAVVTCTNILGAGIDHLMKEVDWIVDERSVRRIS</sequence>
<dbReference type="KEGG" id="ztr:MYCGRDRAFT_104241"/>
<gene>
    <name evidence="1" type="ORF">MYCGRDRAFT_104241</name>
</gene>
<proteinExistence type="predicted"/>
<name>F9X9Q7_ZYMTI</name>
<evidence type="ECO:0000313" key="2">
    <source>
        <dbReference type="Proteomes" id="UP000008062"/>
    </source>
</evidence>
<dbReference type="RefSeq" id="XP_003853074.1">
    <property type="nucleotide sequence ID" value="XM_003853026.1"/>
</dbReference>
<dbReference type="InParanoid" id="F9X9Q7"/>
<evidence type="ECO:0000313" key="1">
    <source>
        <dbReference type="EMBL" id="EGP88050.1"/>
    </source>
</evidence>
<dbReference type="HOGENOM" id="CLU_2212051_0_0_1"/>
<dbReference type="GeneID" id="13399287"/>
<keyword evidence="2" id="KW-1185">Reference proteome</keyword>
<dbReference type="Proteomes" id="UP000008062">
    <property type="component" value="Chromosome 4"/>
</dbReference>
<reference evidence="1 2" key="1">
    <citation type="journal article" date="2011" name="PLoS Genet.">
        <title>Finished genome of the fungal wheat pathogen Mycosphaerella graminicola reveals dispensome structure, chromosome plasticity, and stealth pathogenesis.</title>
        <authorList>
            <person name="Goodwin S.B."/>
            <person name="Ben M'barek S."/>
            <person name="Dhillon B."/>
            <person name="Wittenberg A.H.J."/>
            <person name="Crane C.F."/>
            <person name="Hane J.K."/>
            <person name="Foster A.J."/>
            <person name="Van der Lee T.A.J."/>
            <person name="Grimwood J."/>
            <person name="Aerts A."/>
            <person name="Antoniw J."/>
            <person name="Bailey A."/>
            <person name="Bluhm B."/>
            <person name="Bowler J."/>
            <person name="Bristow J."/>
            <person name="van der Burgt A."/>
            <person name="Canto-Canche B."/>
            <person name="Churchill A.C.L."/>
            <person name="Conde-Ferraez L."/>
            <person name="Cools H.J."/>
            <person name="Coutinho P.M."/>
            <person name="Csukai M."/>
            <person name="Dehal P."/>
            <person name="De Wit P."/>
            <person name="Donzelli B."/>
            <person name="van de Geest H.C."/>
            <person name="van Ham R.C.H.J."/>
            <person name="Hammond-Kosack K.E."/>
            <person name="Henrissat B."/>
            <person name="Kilian A."/>
            <person name="Kobayashi A.K."/>
            <person name="Koopmann E."/>
            <person name="Kourmpetis Y."/>
            <person name="Kuzniar A."/>
            <person name="Lindquist E."/>
            <person name="Lombard V."/>
            <person name="Maliepaard C."/>
            <person name="Martins N."/>
            <person name="Mehrabi R."/>
            <person name="Nap J.P.H."/>
            <person name="Ponomarenko A."/>
            <person name="Rudd J.J."/>
            <person name="Salamov A."/>
            <person name="Schmutz J."/>
            <person name="Schouten H.J."/>
            <person name="Shapiro H."/>
            <person name="Stergiopoulos I."/>
            <person name="Torriani S.F.F."/>
            <person name="Tu H."/>
            <person name="de Vries R.P."/>
            <person name="Waalwijk C."/>
            <person name="Ware S.B."/>
            <person name="Wiebenga A."/>
            <person name="Zwiers L.-H."/>
            <person name="Oliver R.P."/>
            <person name="Grigoriev I.V."/>
            <person name="Kema G.H.J."/>
        </authorList>
    </citation>
    <scope>NUCLEOTIDE SEQUENCE [LARGE SCALE GENOMIC DNA]</scope>
    <source>
        <strain evidence="2">CBS 115943 / IPO323</strain>
    </source>
</reference>
<organism evidence="1 2">
    <name type="scientific">Zymoseptoria tritici (strain CBS 115943 / IPO323)</name>
    <name type="common">Speckled leaf blotch fungus</name>
    <name type="synonym">Septoria tritici</name>
    <dbReference type="NCBI Taxonomy" id="336722"/>
    <lineage>
        <taxon>Eukaryota</taxon>
        <taxon>Fungi</taxon>
        <taxon>Dikarya</taxon>
        <taxon>Ascomycota</taxon>
        <taxon>Pezizomycotina</taxon>
        <taxon>Dothideomycetes</taxon>
        <taxon>Dothideomycetidae</taxon>
        <taxon>Mycosphaerellales</taxon>
        <taxon>Mycosphaerellaceae</taxon>
        <taxon>Zymoseptoria</taxon>
    </lineage>
</organism>
<dbReference type="EMBL" id="CM001199">
    <property type="protein sequence ID" value="EGP88050.1"/>
    <property type="molecule type" value="Genomic_DNA"/>
</dbReference>
<dbReference type="AlphaFoldDB" id="F9X9Q7"/>